<dbReference type="STRING" id="1069083.GCA_000371805_01299"/>
<gene>
    <name evidence="10" type="primary">pyrK</name>
    <name evidence="13" type="ORF">J422_06371</name>
</gene>
<keyword evidence="1 10" id="KW-0813">Transport</keyword>
<dbReference type="InterPro" id="IPR012165">
    <property type="entry name" value="Cyt_c3_hydrogenase_gsu"/>
</dbReference>
<dbReference type="RefSeq" id="WP_004593520.1">
    <property type="nucleotide sequence ID" value="NZ_APMM01000052.1"/>
</dbReference>
<evidence type="ECO:0000256" key="8">
    <source>
        <dbReference type="ARBA" id="ARBA00023004"/>
    </source>
</evidence>
<feature type="binding site" evidence="10 11">
    <location>
        <position position="208"/>
    </location>
    <ligand>
        <name>[2Fe-2S] cluster</name>
        <dbReference type="ChEBI" id="CHEBI:190135"/>
    </ligand>
</feature>
<comment type="similarity">
    <text evidence="10">Belongs to the PyrK family.</text>
</comment>
<keyword evidence="7 10" id="KW-0249">Electron transport</keyword>
<dbReference type="PROSITE" id="PS51384">
    <property type="entry name" value="FAD_FR"/>
    <property type="match status" value="1"/>
</dbReference>
<dbReference type="PANTHER" id="PTHR43513:SF3">
    <property type="entry name" value="DIHYDROOROTATE DEHYDROGENASE B (NAD(+)), ELECTRON TRANSFER SUBUNIT-RELATED"/>
    <property type="match status" value="1"/>
</dbReference>
<keyword evidence="5 10" id="KW-0274">FAD</keyword>
<proteinExistence type="inferred from homology"/>
<evidence type="ECO:0000313" key="13">
    <source>
        <dbReference type="EMBL" id="ENN95693.1"/>
    </source>
</evidence>
<evidence type="ECO:0000313" key="14">
    <source>
        <dbReference type="Proteomes" id="UP000053695"/>
    </source>
</evidence>
<dbReference type="GO" id="GO:0050660">
    <property type="term" value="F:flavin adenine dinucleotide binding"/>
    <property type="evidence" value="ECO:0007669"/>
    <property type="project" value="InterPro"/>
</dbReference>
<comment type="cofactor">
    <cofactor evidence="10">
        <name>[2Fe-2S] cluster</name>
        <dbReference type="ChEBI" id="CHEBI:190135"/>
    </cofactor>
    <text evidence="10">Binds 1 [2Fe-2S] cluster per subunit.</text>
</comment>
<evidence type="ECO:0000256" key="3">
    <source>
        <dbReference type="ARBA" id="ARBA00022714"/>
    </source>
</evidence>
<keyword evidence="14" id="KW-1185">Reference proteome</keyword>
<feature type="domain" description="FAD-binding FR-type" evidence="12">
    <location>
        <begin position="1"/>
        <end position="87"/>
    </location>
</feature>
<name>N6V062_9EURY</name>
<keyword evidence="6 10" id="KW-0665">Pyrimidine biosynthesis</keyword>
<comment type="caution">
    <text evidence="13">The sequence shown here is derived from an EMBL/GenBank/DDBJ whole genome shotgun (WGS) entry which is preliminary data.</text>
</comment>
<dbReference type="InterPro" id="IPR023455">
    <property type="entry name" value="Dihydroorotate_DHASE_ETsu"/>
</dbReference>
<dbReference type="CDD" id="cd06220">
    <property type="entry name" value="DHOD_e_trans_like2"/>
    <property type="match status" value="1"/>
</dbReference>
<organism evidence="13 14">
    <name type="scientific">Methanocaldococcus villosus KIN24-T80</name>
    <dbReference type="NCBI Taxonomy" id="1069083"/>
    <lineage>
        <taxon>Archaea</taxon>
        <taxon>Methanobacteriati</taxon>
        <taxon>Methanobacteriota</taxon>
        <taxon>Methanomada group</taxon>
        <taxon>Methanococci</taxon>
        <taxon>Methanococcales</taxon>
        <taxon>Methanocaldococcaceae</taxon>
        <taxon>Methanocaldococcus</taxon>
    </lineage>
</organism>
<dbReference type="PIRSF" id="PIRSF006816">
    <property type="entry name" value="Cyc3_hyd_g"/>
    <property type="match status" value="1"/>
</dbReference>
<dbReference type="GO" id="GO:0046872">
    <property type="term" value="F:metal ion binding"/>
    <property type="evidence" value="ECO:0007669"/>
    <property type="project" value="UniProtKB-KW"/>
</dbReference>
<dbReference type="Gene3D" id="3.40.50.80">
    <property type="entry name" value="Nucleotide-binding domain of ferredoxin-NADP reductase (FNR) module"/>
    <property type="match status" value="1"/>
</dbReference>
<keyword evidence="4 10" id="KW-0479">Metal-binding</keyword>
<dbReference type="NCBIfam" id="NF000796">
    <property type="entry name" value="PRK00054.1-1"/>
    <property type="match status" value="1"/>
</dbReference>
<evidence type="ECO:0000256" key="11">
    <source>
        <dbReference type="PIRSR" id="PIRSR006816-2"/>
    </source>
</evidence>
<dbReference type="PATRIC" id="fig|1069083.5.peg.1240"/>
<dbReference type="GO" id="GO:0009055">
    <property type="term" value="F:electron transfer activity"/>
    <property type="evidence" value="ECO:0007669"/>
    <property type="project" value="UniProtKB-UniRule"/>
</dbReference>
<protein>
    <recommendedName>
        <fullName evidence="10">Probable dihydroorotate dehydrogenase B (NAD(+)), electron transfer subunit</fullName>
    </recommendedName>
    <alternativeName>
        <fullName evidence="10">Dihydroorotate oxidase B, electron transfer subunit</fullName>
    </alternativeName>
</protein>
<reference evidence="13 14" key="1">
    <citation type="journal article" date="2013" name="Genome Announc.">
        <title>Draft Genome Sequence of a Highly Flagellated, Fast-Swimming Archaeon, Methanocaldococcus villosus Strain KIN24-T80 (DSM 22612).</title>
        <authorList>
            <person name="Thennarasu S."/>
            <person name="Polireddy D."/>
            <person name="Antony A."/>
            <person name="Yada M.R."/>
            <person name="Algarawi S."/>
            <person name="Sivakumar N."/>
        </authorList>
    </citation>
    <scope>NUCLEOTIDE SEQUENCE [LARGE SCALE GENOMIC DNA]</scope>
    <source>
        <strain evidence="13 14">KIN24-T80</strain>
    </source>
</reference>
<dbReference type="UniPathway" id="UPA00070">
    <property type="reaction ID" value="UER00945"/>
</dbReference>
<dbReference type="InterPro" id="IPR017938">
    <property type="entry name" value="Riboflavin_synthase-like_b-brl"/>
</dbReference>
<keyword evidence="2 10" id="KW-0285">Flavoprotein</keyword>
<keyword evidence="8 10" id="KW-0408">Iron</keyword>
<comment type="subunit">
    <text evidence="10">Heterotetramer of 2 PyrK and 2 PyrD type B subunits.</text>
</comment>
<sequence length="238" mass="26515">MYEVCKIINIIDETPTVKTFVLDKSFKFKPGQFAMIWLPEVNEKPFSFASENSFTIAKVGPFTDKMHKLKIGDKIAVRGPYGSYFKQYGEKILAVAGGVGAVPIVTAVEAFNAEITTILGARNKDELLFIDRFKKHSKLLICTDDGSLGFKGYTTDLMEKVLKEESFDSIIACGPEVMLKKVVKIAYEHNIPVQVSMERYMKCGIGVCGHCCLDNGLCVCKDGPVFTGEQLRKIIIYK</sequence>
<evidence type="ECO:0000256" key="5">
    <source>
        <dbReference type="ARBA" id="ARBA00022827"/>
    </source>
</evidence>
<evidence type="ECO:0000256" key="1">
    <source>
        <dbReference type="ARBA" id="ARBA00022448"/>
    </source>
</evidence>
<dbReference type="GO" id="GO:0051537">
    <property type="term" value="F:2 iron, 2 sulfur cluster binding"/>
    <property type="evidence" value="ECO:0007669"/>
    <property type="project" value="UniProtKB-KW"/>
</dbReference>
<dbReference type="InterPro" id="IPR039261">
    <property type="entry name" value="FNR_nucleotide-bd"/>
</dbReference>
<keyword evidence="9 10" id="KW-0411">Iron-sulfur</keyword>
<dbReference type="HAMAP" id="MF_01211">
    <property type="entry name" value="DHODB_Fe_S_bind"/>
    <property type="match status" value="1"/>
</dbReference>
<dbReference type="InterPro" id="IPR050353">
    <property type="entry name" value="PyrK_electron_transfer"/>
</dbReference>
<comment type="cofactor">
    <cofactor evidence="11">
        <name>[2Fe-2S] cluster</name>
        <dbReference type="ChEBI" id="CHEBI:190135"/>
    </cofactor>
    <text evidence="11">Binds 1 [2Fe-2S] cluster per subunit.</text>
</comment>
<evidence type="ECO:0000256" key="10">
    <source>
        <dbReference type="HAMAP-Rule" id="MF_01211"/>
    </source>
</evidence>
<dbReference type="InterPro" id="IPR019480">
    <property type="entry name" value="Dihydroorotate_DH_Fe-S-bd"/>
</dbReference>
<evidence type="ECO:0000256" key="7">
    <source>
        <dbReference type="ARBA" id="ARBA00022982"/>
    </source>
</evidence>
<keyword evidence="13" id="KW-0560">Oxidoreductase</keyword>
<evidence type="ECO:0000256" key="6">
    <source>
        <dbReference type="ARBA" id="ARBA00022975"/>
    </source>
</evidence>
<feature type="binding site" evidence="10 11">
    <location>
        <position position="211"/>
    </location>
    <ligand>
        <name>[2Fe-2S] cluster</name>
        <dbReference type="ChEBI" id="CHEBI:190135"/>
    </ligand>
</feature>
<dbReference type="GO" id="GO:0016491">
    <property type="term" value="F:oxidoreductase activity"/>
    <property type="evidence" value="ECO:0007669"/>
    <property type="project" value="UniProtKB-KW"/>
</dbReference>
<dbReference type="Proteomes" id="UP000053695">
    <property type="component" value="Unassembled WGS sequence"/>
</dbReference>
<comment type="cofactor">
    <cofactor evidence="10">
        <name>FAD</name>
        <dbReference type="ChEBI" id="CHEBI:57692"/>
    </cofactor>
    <text evidence="10">Binds 1 FAD per subunit.</text>
</comment>
<comment type="pathway">
    <text evidence="10">Pyrimidine metabolism; UMP biosynthesis via de novo pathway; orotate from (S)-dihydroorotate (NAD(+) route): step 1/1.</text>
</comment>
<dbReference type="InterPro" id="IPR017927">
    <property type="entry name" value="FAD-bd_FR_type"/>
</dbReference>
<dbReference type="GO" id="GO:0044205">
    <property type="term" value="P:'de novo' UMP biosynthetic process"/>
    <property type="evidence" value="ECO:0007669"/>
    <property type="project" value="UniProtKB-UniRule"/>
</dbReference>
<feature type="binding site" evidence="10 11">
    <location>
        <position position="203"/>
    </location>
    <ligand>
        <name>[2Fe-2S] cluster</name>
        <dbReference type="ChEBI" id="CHEBI:190135"/>
    </ligand>
</feature>
<dbReference type="EMBL" id="APMM01000052">
    <property type="protein sequence ID" value="ENN95693.1"/>
    <property type="molecule type" value="Genomic_DNA"/>
</dbReference>
<dbReference type="OrthoDB" id="35401at2157"/>
<dbReference type="Gene3D" id="2.40.30.10">
    <property type="entry name" value="Translation factors"/>
    <property type="match status" value="1"/>
</dbReference>
<dbReference type="SUPFAM" id="SSF52343">
    <property type="entry name" value="Ferredoxin reductase-like, C-terminal NADP-linked domain"/>
    <property type="match status" value="1"/>
</dbReference>
<evidence type="ECO:0000259" key="12">
    <source>
        <dbReference type="PROSITE" id="PS51384"/>
    </source>
</evidence>
<dbReference type="PANTHER" id="PTHR43513">
    <property type="entry name" value="DIHYDROOROTATE DEHYDROGENASE B (NAD(+)), ELECTRON TRANSFER SUBUNIT"/>
    <property type="match status" value="1"/>
</dbReference>
<comment type="function">
    <text evidence="10">Responsible for channeling the electrons from the oxidation of dihydroorotate from the FMN redox center in the PyrD type B subunit to the ultimate electron acceptor NAD(+).</text>
</comment>
<feature type="binding site" evidence="10 11">
    <location>
        <position position="220"/>
    </location>
    <ligand>
        <name>[2Fe-2S] cluster</name>
        <dbReference type="ChEBI" id="CHEBI:190135"/>
    </ligand>
</feature>
<dbReference type="Pfam" id="PF10418">
    <property type="entry name" value="DHODB_Fe-S_bind"/>
    <property type="match status" value="1"/>
</dbReference>
<evidence type="ECO:0000256" key="9">
    <source>
        <dbReference type="ARBA" id="ARBA00023014"/>
    </source>
</evidence>
<evidence type="ECO:0000256" key="4">
    <source>
        <dbReference type="ARBA" id="ARBA00022723"/>
    </source>
</evidence>
<dbReference type="AlphaFoldDB" id="N6V062"/>
<evidence type="ECO:0000256" key="2">
    <source>
        <dbReference type="ARBA" id="ARBA00022630"/>
    </source>
</evidence>
<keyword evidence="3 10" id="KW-0001">2Fe-2S</keyword>
<dbReference type="SUPFAM" id="SSF63380">
    <property type="entry name" value="Riboflavin synthase domain-like"/>
    <property type="match status" value="1"/>
</dbReference>
<accession>N6V062</accession>